<proteinExistence type="predicted"/>
<keyword evidence="2" id="KW-1185">Reference proteome</keyword>
<name>A0AAP0J1C5_9MAGN</name>
<reference evidence="1 2" key="1">
    <citation type="submission" date="2024-01" db="EMBL/GenBank/DDBJ databases">
        <title>Genome assemblies of Stephania.</title>
        <authorList>
            <person name="Yang L."/>
        </authorList>
    </citation>
    <scope>NUCLEOTIDE SEQUENCE [LARGE SCALE GENOMIC DNA]</scope>
    <source>
        <strain evidence="1">JXDWG</strain>
        <tissue evidence="1">Leaf</tissue>
    </source>
</reference>
<dbReference type="Proteomes" id="UP001419268">
    <property type="component" value="Unassembled WGS sequence"/>
</dbReference>
<comment type="caution">
    <text evidence="1">The sequence shown here is derived from an EMBL/GenBank/DDBJ whole genome shotgun (WGS) entry which is preliminary data.</text>
</comment>
<gene>
    <name evidence="1" type="ORF">Scep_014490</name>
</gene>
<sequence length="64" mass="7210">MAILMHLRSCMLILIGKRRIRQVDRIRLSTGDWCTDPIVLGSDATSYFKSIYCGDNSNGLSFSL</sequence>
<accession>A0AAP0J1C5</accession>
<dbReference type="AlphaFoldDB" id="A0AAP0J1C5"/>
<organism evidence="1 2">
    <name type="scientific">Stephania cephalantha</name>
    <dbReference type="NCBI Taxonomy" id="152367"/>
    <lineage>
        <taxon>Eukaryota</taxon>
        <taxon>Viridiplantae</taxon>
        <taxon>Streptophyta</taxon>
        <taxon>Embryophyta</taxon>
        <taxon>Tracheophyta</taxon>
        <taxon>Spermatophyta</taxon>
        <taxon>Magnoliopsida</taxon>
        <taxon>Ranunculales</taxon>
        <taxon>Menispermaceae</taxon>
        <taxon>Menispermoideae</taxon>
        <taxon>Cissampelideae</taxon>
        <taxon>Stephania</taxon>
    </lineage>
</organism>
<protein>
    <submittedName>
        <fullName evidence="1">Uncharacterized protein</fullName>
    </submittedName>
</protein>
<evidence type="ECO:0000313" key="1">
    <source>
        <dbReference type="EMBL" id="KAK9125644.1"/>
    </source>
</evidence>
<dbReference type="EMBL" id="JBBNAG010000006">
    <property type="protein sequence ID" value="KAK9125644.1"/>
    <property type="molecule type" value="Genomic_DNA"/>
</dbReference>
<evidence type="ECO:0000313" key="2">
    <source>
        <dbReference type="Proteomes" id="UP001419268"/>
    </source>
</evidence>